<dbReference type="EMBL" id="RWHX01000016">
    <property type="protein sequence ID" value="RSK81633.1"/>
    <property type="molecule type" value="Genomic_DNA"/>
</dbReference>
<evidence type="ECO:0000313" key="2">
    <source>
        <dbReference type="EMBL" id="VVG69707.1"/>
    </source>
</evidence>
<dbReference type="Gene3D" id="3.40.50.720">
    <property type="entry name" value="NAD(P)-binding Rossmann-like Domain"/>
    <property type="match status" value="1"/>
</dbReference>
<evidence type="ECO:0000313" key="1">
    <source>
        <dbReference type="EMBL" id="RSK81633.1"/>
    </source>
</evidence>
<accession>A0A0B5FF02</accession>
<dbReference type="CDD" id="cd05325">
    <property type="entry name" value="carb_red_sniffer_like_SDR_c"/>
    <property type="match status" value="1"/>
</dbReference>
<dbReference type="PANTHER" id="PTHR45458:SF1">
    <property type="entry name" value="SHORT CHAIN DEHYDROGENASE"/>
    <property type="match status" value="1"/>
</dbReference>
<dbReference type="Pfam" id="PF00106">
    <property type="entry name" value="adh_short"/>
    <property type="match status" value="1"/>
</dbReference>
<dbReference type="GeneID" id="47016678"/>
<evidence type="ECO:0000313" key="3">
    <source>
        <dbReference type="Proteomes" id="UP000270216"/>
    </source>
</evidence>
<dbReference type="PRINTS" id="PR00081">
    <property type="entry name" value="GDHRDH"/>
</dbReference>
<dbReference type="NCBIfam" id="NF005403">
    <property type="entry name" value="PRK06953.1"/>
    <property type="match status" value="1"/>
</dbReference>
<dbReference type="GO" id="GO:0016616">
    <property type="term" value="F:oxidoreductase activity, acting on the CH-OH group of donors, NAD or NADP as acceptor"/>
    <property type="evidence" value="ECO:0007669"/>
    <property type="project" value="TreeGrafter"/>
</dbReference>
<evidence type="ECO:0000313" key="4">
    <source>
        <dbReference type="Proteomes" id="UP000364291"/>
    </source>
</evidence>
<dbReference type="KEGG" id="papi:SG18_10925"/>
<sequence>MKTALIIGASRGIGMEFVRQYRDDGWRVFATARDDHGLSALRELGAEPLKLDVTRVESLSGLSWQLDGVELDVAVYNAGVNSDRTSGLAPVTKEAFDRVFHTNVLGAMQTAPLVLPFVEAAGGTFGFLSSRMGSVALMDSNGSWLYRASKAAVNSVVKAVSLEAQRATCVAMHPGWVRTDMGGENADIDVHTSVAGMRRVFARAPGERATHNGGFFNYDGNALTW</sequence>
<dbReference type="AlphaFoldDB" id="A0A0B5FF02"/>
<dbReference type="EMBL" id="CABPSX010000001">
    <property type="protein sequence ID" value="VVG69707.1"/>
    <property type="molecule type" value="Genomic_DNA"/>
</dbReference>
<proteinExistence type="predicted"/>
<organism evidence="2 4">
    <name type="scientific">Pandoraea apista</name>
    <dbReference type="NCBI Taxonomy" id="93218"/>
    <lineage>
        <taxon>Bacteria</taxon>
        <taxon>Pseudomonadati</taxon>
        <taxon>Pseudomonadota</taxon>
        <taxon>Betaproteobacteria</taxon>
        <taxon>Burkholderiales</taxon>
        <taxon>Burkholderiaceae</taxon>
        <taxon>Pandoraea</taxon>
    </lineage>
</organism>
<gene>
    <name evidence="1" type="ORF">EJE83_11055</name>
    <name evidence="2" type="ORF">PAP18089_00664</name>
</gene>
<keyword evidence="3" id="KW-1185">Reference proteome</keyword>
<dbReference type="OrthoDB" id="5786478at2"/>
<dbReference type="InterPro" id="IPR052184">
    <property type="entry name" value="SDR_enzymes"/>
</dbReference>
<dbReference type="RefSeq" id="WP_042114147.1">
    <property type="nucleotide sequence ID" value="NZ_CABPSX010000001.1"/>
</dbReference>
<dbReference type="STRING" id="93218.XM39_11125"/>
<dbReference type="SUPFAM" id="SSF51735">
    <property type="entry name" value="NAD(P)-binding Rossmann-fold domains"/>
    <property type="match status" value="1"/>
</dbReference>
<dbReference type="InterPro" id="IPR002347">
    <property type="entry name" value="SDR_fam"/>
</dbReference>
<dbReference type="Proteomes" id="UP000270216">
    <property type="component" value="Unassembled WGS sequence"/>
</dbReference>
<dbReference type="Proteomes" id="UP000364291">
    <property type="component" value="Unassembled WGS sequence"/>
</dbReference>
<dbReference type="PANTHER" id="PTHR45458">
    <property type="entry name" value="SHORT-CHAIN DEHYDROGENASE/REDUCTASE SDR"/>
    <property type="match status" value="1"/>
</dbReference>
<name>A0A0B5FF02_9BURK</name>
<dbReference type="InterPro" id="IPR036291">
    <property type="entry name" value="NAD(P)-bd_dom_sf"/>
</dbReference>
<reference evidence="2 4" key="2">
    <citation type="submission" date="2019-08" db="EMBL/GenBank/DDBJ databases">
        <authorList>
            <person name="Peeters C."/>
        </authorList>
    </citation>
    <scope>NUCLEOTIDE SEQUENCE [LARGE SCALE GENOMIC DNA]</scope>
    <source>
        <strain evidence="2 4">LMG 18089</strain>
    </source>
</reference>
<reference evidence="1 3" key="1">
    <citation type="submission" date="2018-12" db="EMBL/GenBank/DDBJ databases">
        <title>Whole genome sequence of a Pandoraea apista isolate from a patient with cystic fibrosis.</title>
        <authorList>
            <person name="Kenna D.T."/>
            <person name="Turton J.F."/>
        </authorList>
    </citation>
    <scope>NUCLEOTIDE SEQUENCE [LARGE SCALE GENOMIC DNA]</scope>
    <source>
        <strain evidence="1 3">Pa13324</strain>
    </source>
</reference>
<protein>
    <submittedName>
        <fullName evidence="1">SDR family oxidoreductase</fullName>
    </submittedName>
    <submittedName>
        <fullName evidence="2">Short-chain dehydrogenase</fullName>
    </submittedName>
</protein>